<name>A0AAW0A6Z3_9AGAR</name>
<dbReference type="InterPro" id="IPR025977">
    <property type="entry name" value="Cnd3_C"/>
</dbReference>
<protein>
    <submittedName>
        <fullName evidence="10">Nuclear condensing complex subunit</fullName>
    </submittedName>
</protein>
<dbReference type="PANTHER" id="PTHR14418:SF5">
    <property type="entry name" value="CONDENSIN COMPLEX SUBUNIT 3"/>
    <property type="match status" value="1"/>
</dbReference>
<dbReference type="InterPro" id="IPR016024">
    <property type="entry name" value="ARM-type_fold"/>
</dbReference>
<evidence type="ECO:0000256" key="6">
    <source>
        <dbReference type="ARBA" id="ARBA00023067"/>
    </source>
</evidence>
<dbReference type="GO" id="GO:0007076">
    <property type="term" value="P:mitotic chromosome condensation"/>
    <property type="evidence" value="ECO:0007669"/>
    <property type="project" value="InterPro"/>
</dbReference>
<proteinExistence type="inferred from homology"/>
<dbReference type="GO" id="GO:0051301">
    <property type="term" value="P:cell division"/>
    <property type="evidence" value="ECO:0007669"/>
    <property type="project" value="UniProtKB-KW"/>
</dbReference>
<keyword evidence="6" id="KW-0226">DNA condensation</keyword>
<feature type="compositionally biased region" description="Acidic residues" evidence="8">
    <location>
        <begin position="1022"/>
        <end position="1037"/>
    </location>
</feature>
<dbReference type="Proteomes" id="UP001362999">
    <property type="component" value="Unassembled WGS sequence"/>
</dbReference>
<evidence type="ECO:0000259" key="9">
    <source>
        <dbReference type="Pfam" id="PF12719"/>
    </source>
</evidence>
<feature type="region of interest" description="Disordered" evidence="8">
    <location>
        <begin position="535"/>
        <end position="575"/>
    </location>
</feature>
<keyword evidence="7" id="KW-0131">Cell cycle</keyword>
<evidence type="ECO:0000313" key="11">
    <source>
        <dbReference type="Proteomes" id="UP001362999"/>
    </source>
</evidence>
<evidence type="ECO:0000256" key="5">
    <source>
        <dbReference type="ARBA" id="ARBA00022776"/>
    </source>
</evidence>
<feature type="compositionally biased region" description="Acidic residues" evidence="8">
    <location>
        <begin position="535"/>
        <end position="547"/>
    </location>
</feature>
<feature type="compositionally biased region" description="Basic residues" evidence="8">
    <location>
        <begin position="1047"/>
        <end position="1058"/>
    </location>
</feature>
<feature type="compositionally biased region" description="Basic and acidic residues" evidence="8">
    <location>
        <begin position="559"/>
        <end position="574"/>
    </location>
</feature>
<evidence type="ECO:0000256" key="2">
    <source>
        <dbReference type="ARBA" id="ARBA00006533"/>
    </source>
</evidence>
<gene>
    <name evidence="10" type="ORF">R3P38DRAFT_3404886</name>
</gene>
<feature type="compositionally biased region" description="Acidic residues" evidence="8">
    <location>
        <begin position="1064"/>
        <end position="1078"/>
    </location>
</feature>
<sequence length="1267" mass="139923">MAGAEPTQELQASVAAIFEQAQTSLANHRKNCVALYKFHVSTVDKKKSKKKSGSGDQTAFIGIFLDMVSRVVAVKKGPATVDRVIKFIAQYVRFVNEKALEEKAKRQPQVPTNSISSGSADEDDTVASVFVSTILEWLVQGFVAKNKNVRYETVHLVAEMISFLGEIDEDSYLSLRESLIERSTCDKESTIRAQAVSALARLIGSEDPSELQDGEKSILDVLLDVMNSDPAPEVRRAALLHVPLTAVTLPSVLTRTRDVDAVTRKLVYASVLTPRLEHPRHLSVAQREQLVQTGLGDREPAVRLAAGKMVAAWFELVLADPVEDLPWTGDDGGIMAGLIAFLTLFDVVGPGEAVAVDALLSLAGSRADVFDVFVFSEEYWRNLTPESAVLARAFLERSLTDKREDRLESASLPVVTAFAFHIQEAYNQLLAALDDAEVARSLNDNPDDELPEDIEEELAKREVILGELLRMAVKLDYMDEIGRRKVYTVTRDMLAHPQLPPGLIDRCLDVLKEIMPTERELIRVVVEIVMDLREPEEEEGENNEQEQELTRSDITQSTLRKERSMRRAKDRQEMTAEEAASADLVDMRCLTLVISMLERVHGNFEDNSTLEGILADLIIPAVRRKEVGIREKGLVGLGLCCLIAKSIAIKSLQLFLSQIQNAPEQLKFKILQIVFDLMVMYDRQLWGREEDGQAILTFLVDTLDVEESPVVQAVLCVGLAKLLLAGLAQDPKIIKSLLLAYVSPFTANNAELRQCLSYFFSVYCYSSADNQSRLRTIFMSAFDEVTRMHDELEEDQTMISPQQFGLLVVDWTDSRKAAETATQASRRIHAELAVDILVALYDSDRRSEDQEVLCTLLGHLHLEGPLAAPLLVKLSVLLKHIQTQCAFDDQTLDKAIGRFKNRVTTQFEADLTEVDWAEYGTPEMQELYEFIGIDMPDWASEKEKAGSRPATPESPIPSKSRKGKEKAPPRRSRSKSAPAPVEDTDQDSDDAEDDEGPPPSPTPMRKVSVEPPERQPSPPPESESEQEGGGEDEEEEDARPPTPSPKPKAKKAPARRSRSKPESETEQEGGGEDEEEEDARPPTPSPKPKAKKAPARRSRSKPAPSEKPEAASDEEVKVAPKPRASRAKAPARAKRSQSKGAKRESDHSGDETPVSVPPAAAPRKSTRRSRSKNPPPPPPEEDLDSNAENDTPPLGPVTPPKNTNGRKRVRTPGAKLALPSPADKKRRKPAAAPAPAPVGTRRSSRRTPREVAPVPASDDEFGGYSES</sequence>
<feature type="region of interest" description="Disordered" evidence="8">
    <location>
        <begin position="940"/>
        <end position="1267"/>
    </location>
</feature>
<comment type="similarity">
    <text evidence="2">Belongs to the CND3 (condensin subunit 3) family.</text>
</comment>
<feature type="compositionally biased region" description="Acidic residues" evidence="8">
    <location>
        <begin position="982"/>
        <end position="996"/>
    </location>
</feature>
<comment type="caution">
    <text evidence="10">The sequence shown here is derived from an EMBL/GenBank/DDBJ whole genome shotgun (WGS) entry which is preliminary data.</text>
</comment>
<feature type="domain" description="Nuclear condensin complex subunit 3 C-terminal" evidence="9">
    <location>
        <begin position="588"/>
        <end position="862"/>
    </location>
</feature>
<dbReference type="PANTHER" id="PTHR14418">
    <property type="entry name" value="CONDENSIN COMPLEX SUBUNIT 3-RELATED"/>
    <property type="match status" value="1"/>
</dbReference>
<dbReference type="Pfam" id="PF12719">
    <property type="entry name" value="Cnd3"/>
    <property type="match status" value="1"/>
</dbReference>
<dbReference type="InterPro" id="IPR027165">
    <property type="entry name" value="CND3"/>
</dbReference>
<dbReference type="Gene3D" id="1.25.10.10">
    <property type="entry name" value="Leucine-rich Repeat Variant"/>
    <property type="match status" value="1"/>
</dbReference>
<evidence type="ECO:0000313" key="10">
    <source>
        <dbReference type="EMBL" id="KAK7001836.1"/>
    </source>
</evidence>
<evidence type="ECO:0000256" key="8">
    <source>
        <dbReference type="SAM" id="MobiDB-lite"/>
    </source>
</evidence>
<evidence type="ECO:0000256" key="3">
    <source>
        <dbReference type="ARBA" id="ARBA00022454"/>
    </source>
</evidence>
<keyword evidence="11" id="KW-1185">Reference proteome</keyword>
<keyword evidence="3" id="KW-0158">Chromosome</keyword>
<feature type="compositionally biased region" description="Basic residues" evidence="8">
    <location>
        <begin position="1123"/>
        <end position="1137"/>
    </location>
</feature>
<evidence type="ECO:0000256" key="7">
    <source>
        <dbReference type="ARBA" id="ARBA00023306"/>
    </source>
</evidence>
<feature type="compositionally biased region" description="Basic residues" evidence="8">
    <location>
        <begin position="959"/>
        <end position="974"/>
    </location>
</feature>
<keyword evidence="4" id="KW-0132">Cell division</keyword>
<dbReference type="GO" id="GO:0000796">
    <property type="term" value="C:condensin complex"/>
    <property type="evidence" value="ECO:0007669"/>
    <property type="project" value="InterPro"/>
</dbReference>
<keyword evidence="5" id="KW-0498">Mitosis</keyword>
<accession>A0AAW0A6Z3</accession>
<dbReference type="InterPro" id="IPR011989">
    <property type="entry name" value="ARM-like"/>
</dbReference>
<organism evidence="10 11">
    <name type="scientific">Favolaschia claudopus</name>
    <dbReference type="NCBI Taxonomy" id="2862362"/>
    <lineage>
        <taxon>Eukaryota</taxon>
        <taxon>Fungi</taxon>
        <taxon>Dikarya</taxon>
        <taxon>Basidiomycota</taxon>
        <taxon>Agaricomycotina</taxon>
        <taxon>Agaricomycetes</taxon>
        <taxon>Agaricomycetidae</taxon>
        <taxon>Agaricales</taxon>
        <taxon>Marasmiineae</taxon>
        <taxon>Mycenaceae</taxon>
        <taxon>Favolaschia</taxon>
    </lineage>
</organism>
<feature type="compositionally biased region" description="Basic and acidic residues" evidence="8">
    <location>
        <begin position="1141"/>
        <end position="1150"/>
    </location>
</feature>
<feature type="compositionally biased region" description="Basic residues" evidence="8">
    <location>
        <begin position="1088"/>
        <end position="1100"/>
    </location>
</feature>
<evidence type="ECO:0000256" key="1">
    <source>
        <dbReference type="ARBA" id="ARBA00004286"/>
    </source>
</evidence>
<evidence type="ECO:0000256" key="4">
    <source>
        <dbReference type="ARBA" id="ARBA00022618"/>
    </source>
</evidence>
<dbReference type="SUPFAM" id="SSF48371">
    <property type="entry name" value="ARM repeat"/>
    <property type="match status" value="1"/>
</dbReference>
<reference evidence="10 11" key="1">
    <citation type="journal article" date="2024" name="J Genomics">
        <title>Draft genome sequencing and assembly of Favolaschia claudopus CIRM-BRFM 2984 isolated from oak limbs.</title>
        <authorList>
            <person name="Navarro D."/>
            <person name="Drula E."/>
            <person name="Chaduli D."/>
            <person name="Cazenave R."/>
            <person name="Ahrendt S."/>
            <person name="Wang J."/>
            <person name="Lipzen A."/>
            <person name="Daum C."/>
            <person name="Barry K."/>
            <person name="Grigoriev I.V."/>
            <person name="Favel A."/>
            <person name="Rosso M.N."/>
            <person name="Martin F."/>
        </authorList>
    </citation>
    <scope>NUCLEOTIDE SEQUENCE [LARGE SCALE GENOMIC DNA]</scope>
    <source>
        <strain evidence="10 11">CIRM-BRFM 2984</strain>
    </source>
</reference>
<feature type="compositionally biased region" description="Basic and acidic residues" evidence="8">
    <location>
        <begin position="1104"/>
        <end position="1118"/>
    </location>
</feature>
<dbReference type="EMBL" id="JAWWNJ010000081">
    <property type="protein sequence ID" value="KAK7001836.1"/>
    <property type="molecule type" value="Genomic_DNA"/>
</dbReference>
<comment type="subcellular location">
    <subcellularLocation>
        <location evidence="1">Chromosome</location>
    </subcellularLocation>
</comment>
<dbReference type="GO" id="GO:0000793">
    <property type="term" value="C:condensed chromosome"/>
    <property type="evidence" value="ECO:0007669"/>
    <property type="project" value="TreeGrafter"/>
</dbReference>
<dbReference type="AlphaFoldDB" id="A0AAW0A6Z3"/>